<dbReference type="GO" id="GO:0006529">
    <property type="term" value="P:asparagine biosynthetic process"/>
    <property type="evidence" value="ECO:0007669"/>
    <property type="project" value="UniProtKB-KW"/>
</dbReference>
<dbReference type="Pfam" id="PF00733">
    <property type="entry name" value="Asn_synthase"/>
    <property type="match status" value="1"/>
</dbReference>
<dbReference type="GO" id="GO:0005829">
    <property type="term" value="C:cytosol"/>
    <property type="evidence" value="ECO:0007669"/>
    <property type="project" value="TreeGrafter"/>
</dbReference>
<evidence type="ECO:0000313" key="7">
    <source>
        <dbReference type="Proteomes" id="UP001285636"/>
    </source>
</evidence>
<organism evidence="6 7">
    <name type="scientific">Alkalihalophilus pseudofirmus</name>
    <name type="common">Bacillus pseudofirmus</name>
    <dbReference type="NCBI Taxonomy" id="79885"/>
    <lineage>
        <taxon>Bacteria</taxon>
        <taxon>Bacillati</taxon>
        <taxon>Bacillota</taxon>
        <taxon>Bacilli</taxon>
        <taxon>Bacillales</taxon>
        <taxon>Bacillaceae</taxon>
        <taxon>Alkalihalophilus</taxon>
    </lineage>
</organism>
<keyword evidence="3" id="KW-0061">Asparagine biosynthesis</keyword>
<accession>A0AAJ2NT05</accession>
<evidence type="ECO:0000256" key="4">
    <source>
        <dbReference type="ARBA" id="ARBA00048741"/>
    </source>
</evidence>
<dbReference type="EC" id="6.3.5.4" evidence="2"/>
<reference evidence="6" key="1">
    <citation type="submission" date="2023-10" db="EMBL/GenBank/DDBJ databases">
        <title>Screening of Alkalihalophilus pseudofirmusBZ-TG-HK211 and Its Alleviation of Salt Stress on Rapeseed Growth.</title>
        <authorList>
            <person name="Zhao B."/>
            <person name="Guo T."/>
        </authorList>
    </citation>
    <scope>NUCLEOTIDE SEQUENCE</scope>
    <source>
        <strain evidence="6">BZ-TG-HK211</strain>
    </source>
</reference>
<evidence type="ECO:0000259" key="5">
    <source>
        <dbReference type="Pfam" id="PF00733"/>
    </source>
</evidence>
<feature type="domain" description="Asparagine synthetase" evidence="5">
    <location>
        <begin position="15"/>
        <end position="89"/>
    </location>
</feature>
<feature type="non-terminal residue" evidence="6">
    <location>
        <position position="90"/>
    </location>
</feature>
<dbReference type="Proteomes" id="UP001285636">
    <property type="component" value="Unassembled WGS sequence"/>
</dbReference>
<keyword evidence="3" id="KW-0028">Amino-acid biosynthesis</keyword>
<dbReference type="AlphaFoldDB" id="A0AAJ2NT05"/>
<sequence length="90" mass="10745">TPMEERYIGNAKMFTEEEKRKLLNVYREDLRFTDVTKPLYQESAGYDPVDRMQFIDIHTWMRGDILLKADKMTMAHSLELRVPFLDKAVF</sequence>
<feature type="non-terminal residue" evidence="6">
    <location>
        <position position="1"/>
    </location>
</feature>
<dbReference type="PANTHER" id="PTHR43284:SF1">
    <property type="entry name" value="ASPARAGINE SYNTHETASE"/>
    <property type="match status" value="1"/>
</dbReference>
<dbReference type="EMBL" id="JAWJAY010000592">
    <property type="protein sequence ID" value="MDV2887873.1"/>
    <property type="molecule type" value="Genomic_DNA"/>
</dbReference>
<proteinExistence type="predicted"/>
<dbReference type="Gene3D" id="3.40.50.620">
    <property type="entry name" value="HUPs"/>
    <property type="match status" value="1"/>
</dbReference>
<evidence type="ECO:0000256" key="1">
    <source>
        <dbReference type="ARBA" id="ARBA00005187"/>
    </source>
</evidence>
<evidence type="ECO:0000256" key="3">
    <source>
        <dbReference type="ARBA" id="ARBA00022888"/>
    </source>
</evidence>
<dbReference type="InterPro" id="IPR001962">
    <property type="entry name" value="Asn_synthase"/>
</dbReference>
<comment type="caution">
    <text evidence="6">The sequence shown here is derived from an EMBL/GenBank/DDBJ whole genome shotgun (WGS) entry which is preliminary data.</text>
</comment>
<dbReference type="InterPro" id="IPR051786">
    <property type="entry name" value="ASN_synthetase/amidase"/>
</dbReference>
<dbReference type="RefSeq" id="WP_323467997.1">
    <property type="nucleotide sequence ID" value="NZ_JAWJAY010000592.1"/>
</dbReference>
<name>A0AAJ2NT05_ALKPS</name>
<dbReference type="GO" id="GO:0004066">
    <property type="term" value="F:asparagine synthase (glutamine-hydrolyzing) activity"/>
    <property type="evidence" value="ECO:0007669"/>
    <property type="project" value="UniProtKB-EC"/>
</dbReference>
<comment type="catalytic activity">
    <reaction evidence="4">
        <text>L-aspartate + L-glutamine + ATP + H2O = L-asparagine + L-glutamate + AMP + diphosphate + H(+)</text>
        <dbReference type="Rhea" id="RHEA:12228"/>
        <dbReference type="ChEBI" id="CHEBI:15377"/>
        <dbReference type="ChEBI" id="CHEBI:15378"/>
        <dbReference type="ChEBI" id="CHEBI:29985"/>
        <dbReference type="ChEBI" id="CHEBI:29991"/>
        <dbReference type="ChEBI" id="CHEBI:30616"/>
        <dbReference type="ChEBI" id="CHEBI:33019"/>
        <dbReference type="ChEBI" id="CHEBI:58048"/>
        <dbReference type="ChEBI" id="CHEBI:58359"/>
        <dbReference type="ChEBI" id="CHEBI:456215"/>
        <dbReference type="EC" id="6.3.5.4"/>
    </reaction>
</comment>
<dbReference type="SUPFAM" id="SSF52402">
    <property type="entry name" value="Adenine nucleotide alpha hydrolases-like"/>
    <property type="match status" value="1"/>
</dbReference>
<dbReference type="PANTHER" id="PTHR43284">
    <property type="entry name" value="ASPARAGINE SYNTHETASE (GLUTAMINE-HYDROLYZING)"/>
    <property type="match status" value="1"/>
</dbReference>
<gene>
    <name evidence="6" type="ORF">RYX45_22150</name>
</gene>
<comment type="pathway">
    <text evidence="1">Amino-acid biosynthesis; L-asparagine biosynthesis; L-asparagine from L-aspartate (L-Gln route): step 1/1.</text>
</comment>
<protein>
    <recommendedName>
        <fullName evidence="2">asparagine synthase (glutamine-hydrolyzing)</fullName>
        <ecNumber evidence="2">6.3.5.4</ecNumber>
    </recommendedName>
</protein>
<evidence type="ECO:0000313" key="6">
    <source>
        <dbReference type="EMBL" id="MDV2887873.1"/>
    </source>
</evidence>
<dbReference type="InterPro" id="IPR014729">
    <property type="entry name" value="Rossmann-like_a/b/a_fold"/>
</dbReference>
<evidence type="ECO:0000256" key="2">
    <source>
        <dbReference type="ARBA" id="ARBA00012737"/>
    </source>
</evidence>